<protein>
    <submittedName>
        <fullName evidence="1">Uncharacterized protein</fullName>
    </submittedName>
</protein>
<accession>A0A2X0QSS9</accession>
<organism evidence="1">
    <name type="scientific">Candidatus Nitrotoga fabula</name>
    <dbReference type="NCBI Taxonomy" id="2182327"/>
    <lineage>
        <taxon>Bacteria</taxon>
        <taxon>Pseudomonadati</taxon>
        <taxon>Pseudomonadota</taxon>
        <taxon>Betaproteobacteria</taxon>
        <taxon>Nitrosomonadales</taxon>
        <taxon>Gallionellaceae</taxon>
        <taxon>Candidatus Nitrotoga</taxon>
    </lineage>
</organism>
<name>A0A2X0QSS9_9PROT</name>
<sequence>MVHGNLNNHNNAGNNYKFLIYDLIYVKMCL</sequence>
<gene>
    <name evidence="1" type="ORF">NITFAB_0742</name>
</gene>
<evidence type="ECO:0000313" key="1">
    <source>
        <dbReference type="EMBL" id="SPS05153.1"/>
    </source>
</evidence>
<reference evidence="1" key="1">
    <citation type="submission" date="2018-05" db="EMBL/GenBank/DDBJ databases">
        <authorList>
            <person name="Lanie J.A."/>
            <person name="Ng W.-L."/>
            <person name="Kazmierczak K.M."/>
            <person name="Andrzejewski T.M."/>
            <person name="Davidsen T.M."/>
            <person name="Wayne K.J."/>
            <person name="Tettelin H."/>
            <person name="Glass J.I."/>
            <person name="Rusch D."/>
            <person name="Podicherti R."/>
            <person name="Tsui H.-C.T."/>
            <person name="Winkler M.E."/>
        </authorList>
    </citation>
    <scope>NUCLEOTIDE SEQUENCE</scope>
    <source>
        <strain evidence="1">KNB</strain>
    </source>
</reference>
<dbReference type="AlphaFoldDB" id="A0A2X0QSS9"/>
<proteinExistence type="predicted"/>
<dbReference type="EMBL" id="LS423452">
    <property type="protein sequence ID" value="SPS05153.1"/>
    <property type="molecule type" value="Genomic_DNA"/>
</dbReference>